<dbReference type="GO" id="GO:0008168">
    <property type="term" value="F:methyltransferase activity"/>
    <property type="evidence" value="ECO:0007669"/>
    <property type="project" value="UniProtKB-KW"/>
</dbReference>
<dbReference type="SUPFAM" id="SSF53335">
    <property type="entry name" value="S-adenosyl-L-methionine-dependent methyltransferases"/>
    <property type="match status" value="1"/>
</dbReference>
<dbReference type="InterPro" id="IPR029063">
    <property type="entry name" value="SAM-dependent_MTases_sf"/>
</dbReference>
<comment type="caution">
    <text evidence="2">The sequence shown here is derived from an EMBL/GenBank/DDBJ whole genome shotgun (WGS) entry which is preliminary data.</text>
</comment>
<proteinExistence type="predicted"/>
<dbReference type="EMBL" id="JADLZT010000003">
    <property type="protein sequence ID" value="MBF6023618.1"/>
    <property type="molecule type" value="Genomic_DNA"/>
</dbReference>
<evidence type="ECO:0000259" key="1">
    <source>
        <dbReference type="Pfam" id="PF08241"/>
    </source>
</evidence>
<organism evidence="2 3">
    <name type="scientific">Lysobacter niastensis</name>
    <dbReference type="NCBI Taxonomy" id="380629"/>
    <lineage>
        <taxon>Bacteria</taxon>
        <taxon>Pseudomonadati</taxon>
        <taxon>Pseudomonadota</taxon>
        <taxon>Gammaproteobacteria</taxon>
        <taxon>Lysobacterales</taxon>
        <taxon>Lysobacteraceae</taxon>
        <taxon>Lysobacter</taxon>
    </lineage>
</organism>
<dbReference type="RefSeq" id="WP_194930214.1">
    <property type="nucleotide sequence ID" value="NZ_JADLZT010000003.1"/>
</dbReference>
<name>A0ABS0B4V9_9GAMM</name>
<dbReference type="Proteomes" id="UP001429984">
    <property type="component" value="Unassembled WGS sequence"/>
</dbReference>
<dbReference type="Pfam" id="PF08241">
    <property type="entry name" value="Methyltransf_11"/>
    <property type="match status" value="1"/>
</dbReference>
<protein>
    <submittedName>
        <fullName evidence="2">Methyltransferase domain-containing protein</fullName>
    </submittedName>
</protein>
<sequence length="237" mass="25401">MPAFAHGRQPAPALAWFGSEAGQGVLAVEVAAMARVLESAPPLPWAWFGLPGAAPPELAGRRGVLLRRRGGAFDGSIRCQLPLPLASESLGAVMLQHVLDDDIDAQPLLDECERVLAPGGLLWLAALNPWSPYRARWARTGLRGHDPGRWQAALRRAGFAGEAVSLQWLGPHWRMAHGEAGIGAADRLRAGVALSVCKRVRAAIPPAPLKRLSWQAGRAPLAASSDQMRQPTAIMRR</sequence>
<feature type="domain" description="Methyltransferase type 11" evidence="1">
    <location>
        <begin position="83"/>
        <end position="123"/>
    </location>
</feature>
<keyword evidence="3" id="KW-1185">Reference proteome</keyword>
<dbReference type="GO" id="GO:0032259">
    <property type="term" value="P:methylation"/>
    <property type="evidence" value="ECO:0007669"/>
    <property type="project" value="UniProtKB-KW"/>
</dbReference>
<keyword evidence="2" id="KW-0489">Methyltransferase</keyword>
<keyword evidence="2" id="KW-0808">Transferase</keyword>
<evidence type="ECO:0000313" key="2">
    <source>
        <dbReference type="EMBL" id="MBF6023618.1"/>
    </source>
</evidence>
<dbReference type="InterPro" id="IPR013216">
    <property type="entry name" value="Methyltransf_11"/>
</dbReference>
<accession>A0ABS0B4V9</accession>
<gene>
    <name evidence="2" type="ORF">IU514_06190</name>
</gene>
<reference evidence="2 3" key="1">
    <citation type="submission" date="2020-11" db="EMBL/GenBank/DDBJ databases">
        <title>Draft Genome Sequence and Secondary Metabolite Biosynthetic Potential of the Lysobacter niastensis Type strain DSM 18481.</title>
        <authorList>
            <person name="Turrini P."/>
            <person name="Artuso I."/>
            <person name="Tescari M."/>
            <person name="Lugli G.A."/>
            <person name="Frangipani E."/>
            <person name="Ventura M."/>
            <person name="Visca P."/>
        </authorList>
    </citation>
    <scope>NUCLEOTIDE SEQUENCE [LARGE SCALE GENOMIC DNA]</scope>
    <source>
        <strain evidence="2 3">DSM 18481</strain>
    </source>
</reference>
<evidence type="ECO:0000313" key="3">
    <source>
        <dbReference type="Proteomes" id="UP001429984"/>
    </source>
</evidence>
<dbReference type="Gene3D" id="3.40.50.150">
    <property type="entry name" value="Vaccinia Virus protein VP39"/>
    <property type="match status" value="1"/>
</dbReference>